<protein>
    <submittedName>
        <fullName evidence="1">Uncharacterized protein</fullName>
    </submittedName>
</protein>
<organism evidence="1 2">
    <name type="scientific">Paenibacillus catalpae</name>
    <dbReference type="NCBI Taxonomy" id="1045775"/>
    <lineage>
        <taxon>Bacteria</taxon>
        <taxon>Bacillati</taxon>
        <taxon>Bacillota</taxon>
        <taxon>Bacilli</taxon>
        <taxon>Bacillales</taxon>
        <taxon>Paenibacillaceae</taxon>
        <taxon>Paenibacillus</taxon>
    </lineage>
</organism>
<dbReference type="AlphaFoldDB" id="A0A1I1VCN9"/>
<dbReference type="Proteomes" id="UP000198855">
    <property type="component" value="Unassembled WGS sequence"/>
</dbReference>
<reference evidence="2" key="1">
    <citation type="submission" date="2016-10" db="EMBL/GenBank/DDBJ databases">
        <authorList>
            <person name="Varghese N."/>
            <person name="Submissions S."/>
        </authorList>
    </citation>
    <scope>NUCLEOTIDE SEQUENCE [LARGE SCALE GENOMIC DNA]</scope>
    <source>
        <strain evidence="2">CGMCC 1.10784</strain>
    </source>
</reference>
<accession>A0A1I1VCN9</accession>
<evidence type="ECO:0000313" key="1">
    <source>
        <dbReference type="EMBL" id="SFD80555.1"/>
    </source>
</evidence>
<gene>
    <name evidence="1" type="ORF">SAMN05216378_1505</name>
</gene>
<name>A0A1I1VCN9_9BACL</name>
<proteinExistence type="predicted"/>
<evidence type="ECO:0000313" key="2">
    <source>
        <dbReference type="Proteomes" id="UP000198855"/>
    </source>
</evidence>
<sequence>MGRNALSPPVTQIEKEYQKKSRLIIPFYIPIHIQLFCLFIENRQLVTITGESVMIVLVARTHYHSINSS</sequence>
<dbReference type="EMBL" id="FOMT01000001">
    <property type="protein sequence ID" value="SFD80555.1"/>
    <property type="molecule type" value="Genomic_DNA"/>
</dbReference>
<keyword evidence="2" id="KW-1185">Reference proteome</keyword>